<dbReference type="GO" id="GO:0004735">
    <property type="term" value="F:pyrroline-5-carboxylate reductase activity"/>
    <property type="evidence" value="ECO:0007669"/>
    <property type="project" value="UniProtKB-UniRule"/>
</dbReference>
<keyword evidence="6" id="KW-0028">Amino-acid biosynthesis</keyword>
<comment type="pathway">
    <text evidence="6">Amino-acid biosynthesis; L-proline biosynthesis; L-proline from L-glutamate 5-semialdehyde: step 1/1.</text>
</comment>
<comment type="catalytic activity">
    <reaction evidence="6">
        <text>L-proline + NADP(+) = (S)-1-pyrroline-5-carboxylate + NADPH + 2 H(+)</text>
        <dbReference type="Rhea" id="RHEA:14109"/>
        <dbReference type="ChEBI" id="CHEBI:15378"/>
        <dbReference type="ChEBI" id="CHEBI:17388"/>
        <dbReference type="ChEBI" id="CHEBI:57783"/>
        <dbReference type="ChEBI" id="CHEBI:58349"/>
        <dbReference type="ChEBI" id="CHEBI:60039"/>
        <dbReference type="EC" id="1.5.1.2"/>
    </reaction>
</comment>
<keyword evidence="6" id="KW-0963">Cytoplasm</keyword>
<dbReference type="Pfam" id="PF14748">
    <property type="entry name" value="P5CR_dimer"/>
    <property type="match status" value="1"/>
</dbReference>
<dbReference type="EC" id="1.5.1.2" evidence="6 7"/>
<accession>A0A1Q2L3K7</accession>
<dbReference type="InterPro" id="IPR000304">
    <property type="entry name" value="Pyrroline-COOH_reductase"/>
</dbReference>
<evidence type="ECO:0000256" key="5">
    <source>
        <dbReference type="ARBA" id="ARBA00058118"/>
    </source>
</evidence>
<dbReference type="PANTHER" id="PTHR11645">
    <property type="entry name" value="PYRROLINE-5-CARBOXYLATE REDUCTASE"/>
    <property type="match status" value="1"/>
</dbReference>
<comment type="subcellular location">
    <subcellularLocation>
        <location evidence="6">Cytoplasm</location>
    </subcellularLocation>
</comment>
<dbReference type="OrthoDB" id="9805754at2"/>
<feature type="binding site" evidence="8">
    <location>
        <begin position="69"/>
        <end position="72"/>
    </location>
    <ligand>
        <name>NADP(+)</name>
        <dbReference type="ChEBI" id="CHEBI:58349"/>
    </ligand>
</feature>
<name>A0A1Q2L3K7_9BACL</name>
<dbReference type="Proteomes" id="UP000188184">
    <property type="component" value="Chromosome"/>
</dbReference>
<protein>
    <recommendedName>
        <fullName evidence="6 7">Pyrroline-5-carboxylate reductase</fullName>
        <shortName evidence="6">P5C reductase</shortName>
        <shortName evidence="6">P5CR</shortName>
        <ecNumber evidence="6 7">1.5.1.2</ecNumber>
    </recommendedName>
    <alternativeName>
        <fullName evidence="6">PCA reductase</fullName>
    </alternativeName>
</protein>
<evidence type="ECO:0000259" key="9">
    <source>
        <dbReference type="Pfam" id="PF03807"/>
    </source>
</evidence>
<comment type="function">
    <text evidence="5 6">Catalyzes the reduction of 1-pyrroline-5-carboxylate (PCA) to L-proline.</text>
</comment>
<evidence type="ECO:0000259" key="10">
    <source>
        <dbReference type="Pfam" id="PF14748"/>
    </source>
</evidence>
<evidence type="ECO:0000256" key="7">
    <source>
        <dbReference type="NCBIfam" id="TIGR00112"/>
    </source>
</evidence>
<sequence length="267" mass="28843">MKIVCVGAGSMAEAMINGWIRKRILRPGDIAVMNKSDEDRLDYLTHEYGVRQVNDEMSMLEEAPFILLAVKPKDVKVALSAVREFIRPDAVILSVVAGVSIDSIQEAAGNIAVARTMPNTSAHVGKSATGVVWSKAVTKEQQYEIRDLLNSIGSVTVVPEDKLHGVTGIAGSGPAYLYLMAEAMVEAGMESGLEHADAMRLVRQTFLGAADMMQHDDFSVLRKRITSPNGTTAAGLNALIENGFKETVHEGVRSAVARSKELGQEYN</sequence>
<dbReference type="KEGG" id="pmar:B0X71_08075"/>
<comment type="catalytic activity">
    <reaction evidence="6">
        <text>L-proline + NAD(+) = (S)-1-pyrroline-5-carboxylate + NADH + 2 H(+)</text>
        <dbReference type="Rhea" id="RHEA:14105"/>
        <dbReference type="ChEBI" id="CHEBI:15378"/>
        <dbReference type="ChEBI" id="CHEBI:17388"/>
        <dbReference type="ChEBI" id="CHEBI:57540"/>
        <dbReference type="ChEBI" id="CHEBI:57945"/>
        <dbReference type="ChEBI" id="CHEBI:60039"/>
        <dbReference type="EC" id="1.5.1.2"/>
    </reaction>
</comment>
<evidence type="ECO:0000256" key="2">
    <source>
        <dbReference type="ARBA" id="ARBA00022650"/>
    </source>
</evidence>
<keyword evidence="4 6" id="KW-0560">Oxidoreductase</keyword>
<keyword evidence="12" id="KW-1185">Reference proteome</keyword>
<dbReference type="Gene3D" id="1.10.3730.10">
    <property type="entry name" value="ProC C-terminal domain-like"/>
    <property type="match status" value="1"/>
</dbReference>
<dbReference type="FunFam" id="1.10.3730.10:FF:000001">
    <property type="entry name" value="Pyrroline-5-carboxylate reductase"/>
    <property type="match status" value="1"/>
</dbReference>
<gene>
    <name evidence="6" type="primary">proC</name>
    <name evidence="11" type="ORF">B0X71_08075</name>
</gene>
<evidence type="ECO:0000256" key="1">
    <source>
        <dbReference type="ARBA" id="ARBA00005525"/>
    </source>
</evidence>
<dbReference type="InterPro" id="IPR008927">
    <property type="entry name" value="6-PGluconate_DH-like_C_sf"/>
</dbReference>
<dbReference type="RefSeq" id="WP_077590943.1">
    <property type="nucleotide sequence ID" value="NZ_CP019640.1"/>
</dbReference>
<dbReference type="HAMAP" id="MF_01925">
    <property type="entry name" value="P5C_reductase"/>
    <property type="match status" value="1"/>
</dbReference>
<evidence type="ECO:0000256" key="8">
    <source>
        <dbReference type="PIRSR" id="PIRSR000193-1"/>
    </source>
</evidence>
<evidence type="ECO:0000313" key="11">
    <source>
        <dbReference type="EMBL" id="AQQ55048.1"/>
    </source>
</evidence>
<evidence type="ECO:0000256" key="3">
    <source>
        <dbReference type="ARBA" id="ARBA00022857"/>
    </source>
</evidence>
<dbReference type="PIRSF" id="PIRSF000193">
    <property type="entry name" value="Pyrrol-5-carb_rd"/>
    <property type="match status" value="1"/>
</dbReference>
<dbReference type="EMBL" id="CP019640">
    <property type="protein sequence ID" value="AQQ55048.1"/>
    <property type="molecule type" value="Genomic_DNA"/>
</dbReference>
<dbReference type="SUPFAM" id="SSF48179">
    <property type="entry name" value="6-phosphogluconate dehydrogenase C-terminal domain-like"/>
    <property type="match status" value="1"/>
</dbReference>
<reference evidence="11 12" key="1">
    <citation type="submission" date="2017-02" db="EMBL/GenBank/DDBJ databases">
        <title>The complete genomic sequence of a novel cold adapted crude oil-degrading bacterium Planococcus qaidamina Y42.</title>
        <authorList>
            <person name="Yang R."/>
        </authorList>
    </citation>
    <scope>NUCLEOTIDE SEQUENCE [LARGE SCALE GENOMIC DNA]</scope>
    <source>
        <strain evidence="11 12">Y42</strain>
    </source>
</reference>
<dbReference type="InterPro" id="IPR029036">
    <property type="entry name" value="P5CR_dimer"/>
</dbReference>
<proteinExistence type="inferred from homology"/>
<dbReference type="Pfam" id="PF03807">
    <property type="entry name" value="F420_oxidored"/>
    <property type="match status" value="1"/>
</dbReference>
<dbReference type="UniPathway" id="UPA00098">
    <property type="reaction ID" value="UER00361"/>
</dbReference>
<dbReference type="PANTHER" id="PTHR11645:SF49">
    <property type="entry name" value="PYRROLINE-5-CARBOXYLATE REDUCTASE 1"/>
    <property type="match status" value="1"/>
</dbReference>
<evidence type="ECO:0000256" key="4">
    <source>
        <dbReference type="ARBA" id="ARBA00023002"/>
    </source>
</evidence>
<comment type="similarity">
    <text evidence="1 6">Belongs to the pyrroline-5-carboxylate reductase family.</text>
</comment>
<dbReference type="AlphaFoldDB" id="A0A1Q2L3K7"/>
<dbReference type="InterPro" id="IPR028939">
    <property type="entry name" value="P5C_Rdtase_cat_N"/>
</dbReference>
<dbReference type="GO" id="GO:0055129">
    <property type="term" value="P:L-proline biosynthetic process"/>
    <property type="evidence" value="ECO:0007669"/>
    <property type="project" value="UniProtKB-UniRule"/>
</dbReference>
<organism evidence="11 12">
    <name type="scientific">Planococcus lenghuensis</name>
    <dbReference type="NCBI Taxonomy" id="2213202"/>
    <lineage>
        <taxon>Bacteria</taxon>
        <taxon>Bacillati</taxon>
        <taxon>Bacillota</taxon>
        <taxon>Bacilli</taxon>
        <taxon>Bacillales</taxon>
        <taxon>Caryophanaceae</taxon>
        <taxon>Planococcus</taxon>
    </lineage>
</organism>
<evidence type="ECO:0000313" key="12">
    <source>
        <dbReference type="Proteomes" id="UP000188184"/>
    </source>
</evidence>
<feature type="domain" description="Pyrroline-5-carboxylate reductase dimerisation" evidence="10">
    <location>
        <begin position="160"/>
        <end position="262"/>
    </location>
</feature>
<feature type="domain" description="Pyrroline-5-carboxylate reductase catalytic N-terminal" evidence="9">
    <location>
        <begin position="2"/>
        <end position="98"/>
    </location>
</feature>
<keyword evidence="2 6" id="KW-0641">Proline biosynthesis</keyword>
<keyword evidence="3 6" id="KW-0521">NADP</keyword>
<dbReference type="GO" id="GO:0005737">
    <property type="term" value="C:cytoplasm"/>
    <property type="evidence" value="ECO:0007669"/>
    <property type="project" value="UniProtKB-SubCell"/>
</dbReference>
<dbReference type="NCBIfam" id="TIGR00112">
    <property type="entry name" value="proC"/>
    <property type="match status" value="1"/>
</dbReference>
<dbReference type="InterPro" id="IPR036291">
    <property type="entry name" value="NAD(P)-bd_dom_sf"/>
</dbReference>
<evidence type="ECO:0000256" key="6">
    <source>
        <dbReference type="HAMAP-Rule" id="MF_01925"/>
    </source>
</evidence>
<dbReference type="SUPFAM" id="SSF51735">
    <property type="entry name" value="NAD(P)-binding Rossmann-fold domains"/>
    <property type="match status" value="1"/>
</dbReference>
<dbReference type="Gene3D" id="3.40.50.720">
    <property type="entry name" value="NAD(P)-binding Rossmann-like Domain"/>
    <property type="match status" value="1"/>
</dbReference>